<dbReference type="NCBIfam" id="TIGR00622">
    <property type="entry name" value="ssl1"/>
    <property type="match status" value="1"/>
</dbReference>
<keyword evidence="7 11" id="KW-0805">Transcription regulation</keyword>
<comment type="similarity">
    <text evidence="2 11">Belongs to the GTF2H2 family.</text>
</comment>
<evidence type="ECO:0000259" key="14">
    <source>
        <dbReference type="PROSITE" id="PS50234"/>
    </source>
</evidence>
<dbReference type="AlphaFoldDB" id="A0A0J9XAR6"/>
<reference evidence="15" key="1">
    <citation type="submission" date="2014-03" db="EMBL/GenBank/DDBJ databases">
        <authorList>
            <person name="Casaregola S."/>
        </authorList>
    </citation>
    <scope>NUCLEOTIDE SEQUENCE [LARGE SCALE GENOMIC DNA]</scope>
    <source>
        <strain evidence="15">CLIB 918</strain>
    </source>
</reference>
<dbReference type="STRING" id="1173061.A0A0J9XAR6"/>
<feature type="compositionally biased region" description="Gly residues" evidence="13">
    <location>
        <begin position="32"/>
        <end position="41"/>
    </location>
</feature>
<feature type="domain" description="VWFA" evidence="14">
    <location>
        <begin position="103"/>
        <end position="291"/>
    </location>
</feature>
<dbReference type="PIRSF" id="PIRSF015919">
    <property type="entry name" value="TFIIH_SSL1"/>
    <property type="match status" value="1"/>
</dbReference>
<dbReference type="InterPro" id="IPR012170">
    <property type="entry name" value="TFIIH_SSL1/p44"/>
</dbReference>
<dbReference type="InterPro" id="IPR046349">
    <property type="entry name" value="C1-like_sf"/>
</dbReference>
<dbReference type="Gene3D" id="3.40.50.410">
    <property type="entry name" value="von Willebrand factor, type A domain"/>
    <property type="match status" value="1"/>
</dbReference>
<evidence type="ECO:0000313" key="16">
    <source>
        <dbReference type="Proteomes" id="UP000242525"/>
    </source>
</evidence>
<evidence type="ECO:0000256" key="2">
    <source>
        <dbReference type="ARBA" id="ARBA00006092"/>
    </source>
</evidence>
<dbReference type="InterPro" id="IPR002035">
    <property type="entry name" value="VWF_A"/>
</dbReference>
<evidence type="ECO:0000256" key="8">
    <source>
        <dbReference type="ARBA" id="ARBA00023163"/>
    </source>
</evidence>
<dbReference type="PANTHER" id="PTHR12695:SF2">
    <property type="entry name" value="GENERAL TRANSCRIPTION FACTOR IIH SUBUNIT 2-RELATED"/>
    <property type="match status" value="1"/>
</dbReference>
<feature type="region of interest" description="Disordered" evidence="13">
    <location>
        <begin position="1"/>
        <end position="44"/>
    </location>
</feature>
<evidence type="ECO:0000256" key="6">
    <source>
        <dbReference type="ARBA" id="ARBA00022833"/>
    </source>
</evidence>
<dbReference type="PANTHER" id="PTHR12695">
    <property type="entry name" value="GENERAL TRANSCRIPTION FACTOR IIH SUBUNIT 2"/>
    <property type="match status" value="1"/>
</dbReference>
<evidence type="ECO:0000256" key="11">
    <source>
        <dbReference type="PIRNR" id="PIRNR015919"/>
    </source>
</evidence>
<dbReference type="GO" id="GO:0005675">
    <property type="term" value="C:transcription factor TFIIH holo complex"/>
    <property type="evidence" value="ECO:0007669"/>
    <property type="project" value="UniProtKB-UniRule"/>
</dbReference>
<evidence type="ECO:0000256" key="1">
    <source>
        <dbReference type="ARBA" id="ARBA00004123"/>
    </source>
</evidence>
<dbReference type="FunFam" id="3.40.50.410:FF:000015">
    <property type="entry name" value="General transcription factor IIH subunit 2"/>
    <property type="match status" value="1"/>
</dbReference>
<dbReference type="SUPFAM" id="SSF57889">
    <property type="entry name" value="Cysteine-rich domain"/>
    <property type="match status" value="1"/>
</dbReference>
<evidence type="ECO:0000256" key="3">
    <source>
        <dbReference type="ARBA" id="ARBA00022723"/>
    </source>
</evidence>
<evidence type="ECO:0000313" key="15">
    <source>
        <dbReference type="EMBL" id="CDO54363.1"/>
    </source>
</evidence>
<dbReference type="InterPro" id="IPR013087">
    <property type="entry name" value="Znf_C2H2_type"/>
</dbReference>
<feature type="compositionally biased region" description="Acidic residues" evidence="13">
    <location>
        <begin position="1"/>
        <end position="10"/>
    </location>
</feature>
<keyword evidence="9" id="KW-0234">DNA repair</keyword>
<keyword evidence="8 11" id="KW-0804">Transcription</keyword>
<evidence type="ECO:0000256" key="12">
    <source>
        <dbReference type="PIRSR" id="PIRSR015919-1"/>
    </source>
</evidence>
<comment type="function">
    <text evidence="11">Component of the general transcription and DNA repair factor IIH (TFIIH) core complex, which is involved in general and transcription-coupled nucleotide excision repair (NER) of damaged DNA and, when complexed to TFIIK, in RNA transcription by RNA polymerase II.</text>
</comment>
<dbReference type="InterPro" id="IPR007198">
    <property type="entry name" value="Ssl1-like"/>
</dbReference>
<comment type="subcellular location">
    <subcellularLocation>
        <location evidence="1 11">Nucleus</location>
    </subcellularLocation>
</comment>
<comment type="caution">
    <text evidence="15">The sequence shown here is derived from an EMBL/GenBank/DDBJ whole genome shotgun (WGS) entry which is preliminary data.</text>
</comment>
<dbReference type="Proteomes" id="UP000242525">
    <property type="component" value="Unassembled WGS sequence"/>
</dbReference>
<dbReference type="InterPro" id="IPR036465">
    <property type="entry name" value="vWFA_dom_sf"/>
</dbReference>
<dbReference type="InterPro" id="IPR004595">
    <property type="entry name" value="TFIIH_C1-like_dom"/>
</dbReference>
<dbReference type="Pfam" id="PF04056">
    <property type="entry name" value="Ssl1"/>
    <property type="match status" value="1"/>
</dbReference>
<dbReference type="SUPFAM" id="SSF53300">
    <property type="entry name" value="vWA-like"/>
    <property type="match status" value="1"/>
</dbReference>
<dbReference type="Pfam" id="PF07975">
    <property type="entry name" value="C1_4"/>
    <property type="match status" value="1"/>
</dbReference>
<dbReference type="GO" id="GO:0008270">
    <property type="term" value="F:zinc ion binding"/>
    <property type="evidence" value="ECO:0007669"/>
    <property type="project" value="UniProtKB-UniRule"/>
</dbReference>
<keyword evidence="3 11" id="KW-0479">Metal-binding</keyword>
<keyword evidence="6 11" id="KW-0862">Zinc</keyword>
<gene>
    <name evidence="15" type="ORF">BN980_GECA07s03552g</name>
</gene>
<dbReference type="GO" id="GO:0006357">
    <property type="term" value="P:regulation of transcription by RNA polymerase II"/>
    <property type="evidence" value="ECO:0007669"/>
    <property type="project" value="UniProtKB-UniRule"/>
</dbReference>
<dbReference type="SMART" id="SM00327">
    <property type="entry name" value="VWA"/>
    <property type="match status" value="1"/>
</dbReference>
<dbReference type="GO" id="GO:0006289">
    <property type="term" value="P:nucleotide-excision repair"/>
    <property type="evidence" value="ECO:0007669"/>
    <property type="project" value="UniProtKB-UniRule"/>
</dbReference>
<evidence type="ECO:0000256" key="13">
    <source>
        <dbReference type="SAM" id="MobiDB-lite"/>
    </source>
</evidence>
<organism evidence="15 16">
    <name type="scientific">Geotrichum candidum</name>
    <name type="common">Oospora lactis</name>
    <name type="synonym">Dipodascus geotrichum</name>
    <dbReference type="NCBI Taxonomy" id="1173061"/>
    <lineage>
        <taxon>Eukaryota</taxon>
        <taxon>Fungi</taxon>
        <taxon>Dikarya</taxon>
        <taxon>Ascomycota</taxon>
        <taxon>Saccharomycotina</taxon>
        <taxon>Dipodascomycetes</taxon>
        <taxon>Dipodascales</taxon>
        <taxon>Dipodascaceae</taxon>
        <taxon>Geotrichum</taxon>
    </lineage>
</organism>
<dbReference type="GO" id="GO:0000439">
    <property type="term" value="C:transcription factor TFIIH core complex"/>
    <property type="evidence" value="ECO:0007669"/>
    <property type="project" value="UniProtKB-UniRule"/>
</dbReference>
<name>A0A0J9XAR6_GEOCN</name>
<evidence type="ECO:0000256" key="7">
    <source>
        <dbReference type="ARBA" id="ARBA00023015"/>
    </source>
</evidence>
<dbReference type="Gene3D" id="3.30.40.10">
    <property type="entry name" value="Zinc/RING finger domain, C3HC4 (zinc finger)"/>
    <property type="match status" value="1"/>
</dbReference>
<evidence type="ECO:0000256" key="5">
    <source>
        <dbReference type="ARBA" id="ARBA00022771"/>
    </source>
</evidence>
<accession>A0A0J9XAR6</accession>
<evidence type="ECO:0000256" key="9">
    <source>
        <dbReference type="ARBA" id="ARBA00023204"/>
    </source>
</evidence>
<evidence type="ECO:0000256" key="10">
    <source>
        <dbReference type="ARBA" id="ARBA00023242"/>
    </source>
</evidence>
<keyword evidence="16" id="KW-1185">Reference proteome</keyword>
<protein>
    <recommendedName>
        <fullName evidence="11">General transcription and DNA repair factor IIH</fullName>
    </recommendedName>
</protein>
<keyword evidence="4" id="KW-0227">DNA damage</keyword>
<dbReference type="CDD" id="cd01453">
    <property type="entry name" value="vWA_transcription_factor_IIH_type"/>
    <property type="match status" value="1"/>
</dbReference>
<proteinExistence type="inferred from homology"/>
<feature type="zinc finger region" description="C4-type" evidence="12">
    <location>
        <begin position="329"/>
        <end position="346"/>
    </location>
</feature>
<sequence>MDDSDDEYVDESPAPNSKDADGSHKRTRAKGGDSGRGGGGSIENLKGANGGYAWEDEYHRSWDVVKEDEEGSLAGVVAGMVEASKKRRILKSSTPFQRGIIRNFVLVLDMSFAMLEKDLLPNRYQLMLNYAIEFVTEFYDQNPISQLAIVGMREGLAVLISDLSGSPHEHLAALQGIRKQEPKGDPSLQNALEMARGLLYHVPSHCTREVLLIFGALFSSDPGDIHETVRHLVKNKVRVSIIGLAAQVAICQEICSKTNFGDNSSYGVILNDVHFKELLNESTTPLAVNKLSTHKSSTLVQMGFPSRISETTSTLCSCHSQITRGGYICPQCNAKVCALPTQCPCCNLTLVLSTHLARSYHHLFPLKPFEEVPPSYAYLSSSCYSCLVPFPEISSAHVVQNSDIHTHRFLCPDCNNHFCIDCDLYCHETLHNCPGCESVSIKPKPVKKPQQRLKLT</sequence>
<dbReference type="OrthoDB" id="284275at2759"/>
<keyword evidence="5" id="KW-0863">Zinc-finger</keyword>
<keyword evidence="10 11" id="KW-0539">Nucleus</keyword>
<dbReference type="GO" id="GO:0006351">
    <property type="term" value="P:DNA-templated transcription"/>
    <property type="evidence" value="ECO:0007669"/>
    <property type="project" value="InterPro"/>
</dbReference>
<dbReference type="InterPro" id="IPR013083">
    <property type="entry name" value="Znf_RING/FYVE/PHD"/>
</dbReference>
<evidence type="ECO:0000256" key="4">
    <source>
        <dbReference type="ARBA" id="ARBA00022763"/>
    </source>
</evidence>
<dbReference type="EMBL" id="CCBN010000007">
    <property type="protein sequence ID" value="CDO54363.1"/>
    <property type="molecule type" value="Genomic_DNA"/>
</dbReference>
<dbReference type="SMART" id="SM01047">
    <property type="entry name" value="C1_4"/>
    <property type="match status" value="1"/>
</dbReference>
<dbReference type="PROSITE" id="PS00028">
    <property type="entry name" value="ZINC_FINGER_C2H2_1"/>
    <property type="match status" value="1"/>
</dbReference>
<dbReference type="PROSITE" id="PS50234">
    <property type="entry name" value="VWFA"/>
    <property type="match status" value="1"/>
</dbReference>